<dbReference type="SUPFAM" id="SSF50129">
    <property type="entry name" value="GroES-like"/>
    <property type="match status" value="1"/>
</dbReference>
<organism evidence="2 3">
    <name type="scientific">Amycolatopsis jiangsuensis</name>
    <dbReference type="NCBI Taxonomy" id="1181879"/>
    <lineage>
        <taxon>Bacteria</taxon>
        <taxon>Bacillati</taxon>
        <taxon>Actinomycetota</taxon>
        <taxon>Actinomycetes</taxon>
        <taxon>Pseudonocardiales</taxon>
        <taxon>Pseudonocardiaceae</taxon>
        <taxon>Amycolatopsis</taxon>
    </lineage>
</organism>
<dbReference type="InterPro" id="IPR013154">
    <property type="entry name" value="ADH-like_N"/>
</dbReference>
<dbReference type="Gene3D" id="3.40.50.720">
    <property type="entry name" value="NAD(P)-binding Rossmann-like Domain"/>
    <property type="match status" value="1"/>
</dbReference>
<sequence length="313" mass="32386">MTTMKRIQYHRYGGPEVLRLEEFAPARPGAGEVLVRVRAAAANPMDWGIRGGAMKMVTGRKFPRGLGHDFAGVVEAVGEGVDRIGVGDEVLGGAPISTSGAFAELVIAEAKGVVRKPANLSWEEAAALPTVALTAYQALYDKGKLQPGQAVFVHGSLGGVGRSVTQLALARGASVGGSCRASAAAEARELGLSPVVDFDFDPEPLSNRFDVVVDTAGKLPSAAGRKLLKPGGHLVGVHPTPANIAKSALPGPFKVQITRTVTKDLEEVARAAGQGTLRLPIARTVPLTEAIAALTELELKGTPKGGKLVITTG</sequence>
<comment type="caution">
    <text evidence="2">The sequence shown here is derived from an EMBL/GenBank/DDBJ whole genome shotgun (WGS) entry which is preliminary data.</text>
</comment>
<dbReference type="RefSeq" id="WP_184776757.1">
    <property type="nucleotide sequence ID" value="NZ_JACHMG010000001.1"/>
</dbReference>
<dbReference type="EMBL" id="JACHMG010000001">
    <property type="protein sequence ID" value="MBB4682602.1"/>
    <property type="molecule type" value="Genomic_DNA"/>
</dbReference>
<dbReference type="Pfam" id="PF08240">
    <property type="entry name" value="ADH_N"/>
    <property type="match status" value="1"/>
</dbReference>
<dbReference type="InterPro" id="IPR020843">
    <property type="entry name" value="ER"/>
</dbReference>
<evidence type="ECO:0000259" key="1">
    <source>
        <dbReference type="SMART" id="SM00829"/>
    </source>
</evidence>
<dbReference type="Gene3D" id="3.90.180.10">
    <property type="entry name" value="Medium-chain alcohol dehydrogenases, catalytic domain"/>
    <property type="match status" value="1"/>
</dbReference>
<dbReference type="InterPro" id="IPR011032">
    <property type="entry name" value="GroES-like_sf"/>
</dbReference>
<reference evidence="2 3" key="1">
    <citation type="submission" date="2020-08" db="EMBL/GenBank/DDBJ databases">
        <title>Sequencing the genomes of 1000 actinobacteria strains.</title>
        <authorList>
            <person name="Klenk H.-P."/>
        </authorList>
    </citation>
    <scope>NUCLEOTIDE SEQUENCE [LARGE SCALE GENOMIC DNA]</scope>
    <source>
        <strain evidence="2 3">DSM 45859</strain>
    </source>
</reference>
<dbReference type="CDD" id="cd05289">
    <property type="entry name" value="MDR_like_2"/>
    <property type="match status" value="1"/>
</dbReference>
<dbReference type="SMART" id="SM00829">
    <property type="entry name" value="PKS_ER"/>
    <property type="match status" value="1"/>
</dbReference>
<dbReference type="GO" id="GO:0016491">
    <property type="term" value="F:oxidoreductase activity"/>
    <property type="evidence" value="ECO:0007669"/>
    <property type="project" value="InterPro"/>
</dbReference>
<dbReference type="PANTHER" id="PTHR11695:SF294">
    <property type="entry name" value="RETICULON-4-INTERACTING PROTEIN 1, MITOCHONDRIAL"/>
    <property type="match status" value="1"/>
</dbReference>
<evidence type="ECO:0000313" key="3">
    <source>
        <dbReference type="Proteomes" id="UP000581769"/>
    </source>
</evidence>
<accession>A0A840IN32</accession>
<dbReference type="InterPro" id="IPR050700">
    <property type="entry name" value="YIM1/Zinc_Alcohol_DH_Fams"/>
</dbReference>
<evidence type="ECO:0000313" key="2">
    <source>
        <dbReference type="EMBL" id="MBB4682602.1"/>
    </source>
</evidence>
<dbReference type="PANTHER" id="PTHR11695">
    <property type="entry name" value="ALCOHOL DEHYDROGENASE RELATED"/>
    <property type="match status" value="1"/>
</dbReference>
<protein>
    <submittedName>
        <fullName evidence="2">NADPH:quinone reductase-like Zn-dependent oxidoreductase</fullName>
    </submittedName>
</protein>
<dbReference type="Pfam" id="PF13602">
    <property type="entry name" value="ADH_zinc_N_2"/>
    <property type="match status" value="1"/>
</dbReference>
<dbReference type="AlphaFoldDB" id="A0A840IN32"/>
<feature type="domain" description="Enoyl reductase (ER)" evidence="1">
    <location>
        <begin position="13"/>
        <end position="310"/>
    </location>
</feature>
<dbReference type="Proteomes" id="UP000581769">
    <property type="component" value="Unassembled WGS sequence"/>
</dbReference>
<name>A0A840IN32_9PSEU</name>
<dbReference type="InterPro" id="IPR036291">
    <property type="entry name" value="NAD(P)-bd_dom_sf"/>
</dbReference>
<dbReference type="SUPFAM" id="SSF51735">
    <property type="entry name" value="NAD(P)-binding Rossmann-fold domains"/>
    <property type="match status" value="1"/>
</dbReference>
<keyword evidence="3" id="KW-1185">Reference proteome</keyword>
<proteinExistence type="predicted"/>
<gene>
    <name evidence="2" type="ORF">BJY18_000087</name>
</gene>